<dbReference type="PANTHER" id="PTHR24404:SF114">
    <property type="entry name" value="KLUMPFUSS, ISOFORM B-RELATED"/>
    <property type="match status" value="1"/>
</dbReference>
<dbReference type="Pfam" id="PF00096">
    <property type="entry name" value="zf-C2H2"/>
    <property type="match status" value="2"/>
</dbReference>
<reference evidence="13" key="1">
    <citation type="submission" date="2013-03" db="EMBL/GenBank/DDBJ databases">
        <title>The Genome Sequence of Anopheles epiroticus epiroticus2.</title>
        <authorList>
            <consortium name="The Broad Institute Genomics Platform"/>
            <person name="Neafsey D.E."/>
            <person name="Howell P."/>
            <person name="Walker B."/>
            <person name="Young S.K."/>
            <person name="Zeng Q."/>
            <person name="Gargeya S."/>
            <person name="Fitzgerald M."/>
            <person name="Haas B."/>
            <person name="Abouelleil A."/>
            <person name="Allen A.W."/>
            <person name="Alvarado L."/>
            <person name="Arachchi H.M."/>
            <person name="Berlin A.M."/>
            <person name="Chapman S.B."/>
            <person name="Gainer-Dewar J."/>
            <person name="Goldberg J."/>
            <person name="Griggs A."/>
            <person name="Gujja S."/>
            <person name="Hansen M."/>
            <person name="Howarth C."/>
            <person name="Imamovic A."/>
            <person name="Ireland A."/>
            <person name="Larimer J."/>
            <person name="McCowan C."/>
            <person name="Murphy C."/>
            <person name="Pearson M."/>
            <person name="Poon T.W."/>
            <person name="Priest M."/>
            <person name="Roberts A."/>
            <person name="Saif S."/>
            <person name="Shea T."/>
            <person name="Sisk P."/>
            <person name="Sykes S."/>
            <person name="Wortman J."/>
            <person name="Nusbaum C."/>
            <person name="Birren B."/>
        </authorList>
    </citation>
    <scope>NUCLEOTIDE SEQUENCE [LARGE SCALE GENOMIC DNA]</scope>
    <source>
        <strain evidence="13">Epiroticus2</strain>
    </source>
</reference>
<dbReference type="SMART" id="SM00868">
    <property type="entry name" value="zf-AD"/>
    <property type="match status" value="1"/>
</dbReference>
<keyword evidence="4 8" id="KW-0863">Zinc-finger</keyword>
<feature type="domain" description="C2H2-type" evidence="10">
    <location>
        <begin position="260"/>
        <end position="287"/>
    </location>
</feature>
<keyword evidence="2 9" id="KW-0479">Metal-binding</keyword>
<evidence type="ECO:0000256" key="1">
    <source>
        <dbReference type="ARBA" id="ARBA00004123"/>
    </source>
</evidence>
<dbReference type="AlphaFoldDB" id="A0A182P537"/>
<dbReference type="VEuPathDB" id="VectorBase:AEPI002024"/>
<evidence type="ECO:0000259" key="11">
    <source>
        <dbReference type="PROSITE" id="PS51915"/>
    </source>
</evidence>
<dbReference type="InterPro" id="IPR036236">
    <property type="entry name" value="Znf_C2H2_sf"/>
</dbReference>
<evidence type="ECO:0000256" key="8">
    <source>
        <dbReference type="PROSITE-ProRule" id="PRU00042"/>
    </source>
</evidence>
<evidence type="ECO:0008006" key="14">
    <source>
        <dbReference type="Google" id="ProtNLM"/>
    </source>
</evidence>
<evidence type="ECO:0000313" key="13">
    <source>
        <dbReference type="Proteomes" id="UP000075885"/>
    </source>
</evidence>
<reference evidence="12" key="2">
    <citation type="submission" date="2020-05" db="UniProtKB">
        <authorList>
            <consortium name="EnsemblMetazoa"/>
        </authorList>
    </citation>
    <scope>IDENTIFICATION</scope>
    <source>
        <strain evidence="12">Epiroticus2</strain>
    </source>
</reference>
<feature type="domain" description="ZAD" evidence="11">
    <location>
        <begin position="3"/>
        <end position="75"/>
    </location>
</feature>
<evidence type="ECO:0000256" key="9">
    <source>
        <dbReference type="PROSITE-ProRule" id="PRU01263"/>
    </source>
</evidence>
<evidence type="ECO:0000256" key="7">
    <source>
        <dbReference type="ARBA" id="ARBA00023242"/>
    </source>
</evidence>
<feature type="binding site" evidence="9">
    <location>
        <position position="5"/>
    </location>
    <ligand>
        <name>Zn(2+)</name>
        <dbReference type="ChEBI" id="CHEBI:29105"/>
    </ligand>
</feature>
<dbReference type="Pfam" id="PF07776">
    <property type="entry name" value="zf-AD"/>
    <property type="match status" value="1"/>
</dbReference>
<evidence type="ECO:0000313" key="12">
    <source>
        <dbReference type="EnsemblMetazoa" id="AEPI002024-PA"/>
    </source>
</evidence>
<organism evidence="12 13">
    <name type="scientific">Anopheles epiroticus</name>
    <dbReference type="NCBI Taxonomy" id="199890"/>
    <lineage>
        <taxon>Eukaryota</taxon>
        <taxon>Metazoa</taxon>
        <taxon>Ecdysozoa</taxon>
        <taxon>Arthropoda</taxon>
        <taxon>Hexapoda</taxon>
        <taxon>Insecta</taxon>
        <taxon>Pterygota</taxon>
        <taxon>Neoptera</taxon>
        <taxon>Endopterygota</taxon>
        <taxon>Diptera</taxon>
        <taxon>Nematocera</taxon>
        <taxon>Culicoidea</taxon>
        <taxon>Culicidae</taxon>
        <taxon>Anophelinae</taxon>
        <taxon>Anopheles</taxon>
    </lineage>
</organism>
<protein>
    <recommendedName>
        <fullName evidence="14">ZAD domain-containing protein</fullName>
    </recommendedName>
</protein>
<keyword evidence="3" id="KW-0677">Repeat</keyword>
<dbReference type="InterPro" id="IPR050589">
    <property type="entry name" value="Ikaros_C2H2-ZF"/>
</dbReference>
<keyword evidence="5 9" id="KW-0862">Zinc</keyword>
<keyword evidence="13" id="KW-1185">Reference proteome</keyword>
<dbReference type="PROSITE" id="PS00028">
    <property type="entry name" value="ZINC_FINGER_C2H2_1"/>
    <property type="match status" value="3"/>
</dbReference>
<keyword evidence="7" id="KW-0539">Nucleus</keyword>
<name>A0A182P537_9DIPT</name>
<dbReference type="GO" id="GO:0003700">
    <property type="term" value="F:DNA-binding transcription factor activity"/>
    <property type="evidence" value="ECO:0007669"/>
    <property type="project" value="TreeGrafter"/>
</dbReference>
<feature type="binding site" evidence="9">
    <location>
        <position position="48"/>
    </location>
    <ligand>
        <name>Zn(2+)</name>
        <dbReference type="ChEBI" id="CHEBI:29105"/>
    </ligand>
</feature>
<dbReference type="GO" id="GO:0000978">
    <property type="term" value="F:RNA polymerase II cis-regulatory region sequence-specific DNA binding"/>
    <property type="evidence" value="ECO:0007669"/>
    <property type="project" value="TreeGrafter"/>
</dbReference>
<sequence>MMKICRFCLSQDEAYLIPVVDASDLEIDVQEMALLSGIQIVVESHAMCLECINMLKICSTFRSTCRKNDALFNELCAVLEASAKDPVDIIELSNSSEDSFELDAFSESSMRMYLGEPLGSGSKATTEMSPDEPNIQGDSIVADMNAIIEEIAHDEAFAYSANYIKPGETLYTEEVIHKSYVNWNSSLNPIPRKVHCVRERGRRKLHLCDFCGIKVTHIPTHYEKHSVDPGYTCPHCPVKLKEKYAMSCHIQQVHLKTVSKTCKICGKGFVHHKTYRYHMLTHLSKGKTFECKDCLKTFANASYLRDHINRLHNVAKPAKVTNPDKKVQR</sequence>
<dbReference type="Gene3D" id="3.30.160.60">
    <property type="entry name" value="Classic Zinc Finger"/>
    <property type="match status" value="2"/>
</dbReference>
<feature type="binding site" evidence="9">
    <location>
        <position position="8"/>
    </location>
    <ligand>
        <name>Zn(2+)</name>
        <dbReference type="ChEBI" id="CHEBI:29105"/>
    </ligand>
</feature>
<dbReference type="PROSITE" id="PS51915">
    <property type="entry name" value="ZAD"/>
    <property type="match status" value="1"/>
</dbReference>
<dbReference type="PROSITE" id="PS50157">
    <property type="entry name" value="ZINC_FINGER_C2H2_2"/>
    <property type="match status" value="2"/>
</dbReference>
<dbReference type="Proteomes" id="UP000075885">
    <property type="component" value="Unassembled WGS sequence"/>
</dbReference>
<dbReference type="InterPro" id="IPR013087">
    <property type="entry name" value="Znf_C2H2_type"/>
</dbReference>
<dbReference type="SUPFAM" id="SSF57667">
    <property type="entry name" value="beta-beta-alpha zinc fingers"/>
    <property type="match status" value="1"/>
</dbReference>
<dbReference type="EnsemblMetazoa" id="AEPI002024-RA">
    <property type="protein sequence ID" value="AEPI002024-PA"/>
    <property type="gene ID" value="AEPI002024"/>
</dbReference>
<feature type="domain" description="C2H2-type" evidence="10">
    <location>
        <begin position="289"/>
        <end position="317"/>
    </location>
</feature>
<dbReference type="InterPro" id="IPR012934">
    <property type="entry name" value="Znf_AD"/>
</dbReference>
<evidence type="ECO:0000256" key="3">
    <source>
        <dbReference type="ARBA" id="ARBA00022737"/>
    </source>
</evidence>
<dbReference type="GO" id="GO:0008270">
    <property type="term" value="F:zinc ion binding"/>
    <property type="evidence" value="ECO:0007669"/>
    <property type="project" value="UniProtKB-UniRule"/>
</dbReference>
<accession>A0A182P537</accession>
<dbReference type="GO" id="GO:0006357">
    <property type="term" value="P:regulation of transcription by RNA polymerase II"/>
    <property type="evidence" value="ECO:0007669"/>
    <property type="project" value="TreeGrafter"/>
</dbReference>
<dbReference type="PANTHER" id="PTHR24404">
    <property type="entry name" value="ZINC FINGER PROTEIN"/>
    <property type="match status" value="1"/>
</dbReference>
<evidence type="ECO:0000256" key="2">
    <source>
        <dbReference type="ARBA" id="ARBA00022723"/>
    </source>
</evidence>
<evidence type="ECO:0000256" key="6">
    <source>
        <dbReference type="ARBA" id="ARBA00023125"/>
    </source>
</evidence>
<dbReference type="STRING" id="199890.A0A182P537"/>
<feature type="binding site" evidence="9">
    <location>
        <position position="51"/>
    </location>
    <ligand>
        <name>Zn(2+)</name>
        <dbReference type="ChEBI" id="CHEBI:29105"/>
    </ligand>
</feature>
<comment type="subcellular location">
    <subcellularLocation>
        <location evidence="1">Nucleus</location>
    </subcellularLocation>
</comment>
<evidence type="ECO:0000256" key="5">
    <source>
        <dbReference type="ARBA" id="ARBA00022833"/>
    </source>
</evidence>
<evidence type="ECO:0000256" key="4">
    <source>
        <dbReference type="ARBA" id="ARBA00022771"/>
    </source>
</evidence>
<dbReference type="GO" id="GO:0005634">
    <property type="term" value="C:nucleus"/>
    <property type="evidence" value="ECO:0007669"/>
    <property type="project" value="UniProtKB-SubCell"/>
</dbReference>
<proteinExistence type="predicted"/>
<keyword evidence="6" id="KW-0238">DNA-binding</keyword>
<dbReference type="SMART" id="SM00355">
    <property type="entry name" value="ZnF_C2H2"/>
    <property type="match status" value="3"/>
</dbReference>
<evidence type="ECO:0000259" key="10">
    <source>
        <dbReference type="PROSITE" id="PS50157"/>
    </source>
</evidence>